<evidence type="ECO:0000256" key="6">
    <source>
        <dbReference type="ARBA" id="ARBA00022989"/>
    </source>
</evidence>
<dbReference type="GeneID" id="303308191"/>
<keyword evidence="7 9" id="KW-0811">Translocation</keyword>
<keyword evidence="4 9" id="KW-0812">Transmembrane</keyword>
<evidence type="ECO:0000256" key="3">
    <source>
        <dbReference type="ARBA" id="ARBA00022475"/>
    </source>
</evidence>
<reference evidence="11 12" key="1">
    <citation type="submission" date="2015-11" db="EMBL/GenBank/DDBJ databases">
        <title>Permanent draft genome of Psychrobacter piscatorii LQ58.</title>
        <authorList>
            <person name="Zhou M."/>
            <person name="Dong B."/>
            <person name="Liu Q."/>
        </authorList>
    </citation>
    <scope>NUCLEOTIDE SEQUENCE [LARGE SCALE GENOMIC DNA]</scope>
    <source>
        <strain evidence="11 12">LQ58</strain>
    </source>
</reference>
<comment type="function">
    <text evidence="9">Part of the twin-arginine translocation (Tat) system that transports large folded proteins containing a characteristic twin-arginine motif in their signal peptide across membranes. TatA could form the protein-conducting channel of the Tat system.</text>
</comment>
<accession>A0A0T6DNX9</accession>
<organism evidence="11 12">
    <name type="scientific">Psychrobacter piscatorii</name>
    <dbReference type="NCBI Taxonomy" id="554343"/>
    <lineage>
        <taxon>Bacteria</taxon>
        <taxon>Pseudomonadati</taxon>
        <taxon>Pseudomonadota</taxon>
        <taxon>Gammaproteobacteria</taxon>
        <taxon>Moraxellales</taxon>
        <taxon>Moraxellaceae</taxon>
        <taxon>Psychrobacter</taxon>
    </lineage>
</organism>
<dbReference type="STRING" id="554343.AS194_11820"/>
<keyword evidence="6 9" id="KW-1133">Transmembrane helix</keyword>
<proteinExistence type="inferred from homology"/>
<dbReference type="GO" id="GO:0033281">
    <property type="term" value="C:TAT protein transport complex"/>
    <property type="evidence" value="ECO:0007669"/>
    <property type="project" value="UniProtKB-UniRule"/>
</dbReference>
<evidence type="ECO:0000256" key="5">
    <source>
        <dbReference type="ARBA" id="ARBA00022927"/>
    </source>
</evidence>
<dbReference type="InterPro" id="IPR003369">
    <property type="entry name" value="TatA/B/E"/>
</dbReference>
<dbReference type="RefSeq" id="WP_011959992.1">
    <property type="nucleotide sequence ID" value="NZ_BAAAEZ010000043.1"/>
</dbReference>
<dbReference type="NCBIfam" id="TIGR01411">
    <property type="entry name" value="tatAE"/>
    <property type="match status" value="1"/>
</dbReference>
<comment type="subunit">
    <text evidence="9">The Tat system comprises two distinct complexes: a TatABC complex, containing multiple copies of TatA, TatB and TatC subunits, and a separate TatA complex, containing only TatA subunits. Substrates initially bind to the TatABC complex, which probably triggers association of the separate TatA complex to form the active translocon.</text>
</comment>
<comment type="subcellular location">
    <subcellularLocation>
        <location evidence="1 9">Cell membrane</location>
        <topology evidence="1 9">Single-pass membrane protein</topology>
    </subcellularLocation>
</comment>
<evidence type="ECO:0000256" key="1">
    <source>
        <dbReference type="ARBA" id="ARBA00004162"/>
    </source>
</evidence>
<feature type="region of interest" description="Disordered" evidence="10">
    <location>
        <begin position="44"/>
        <end position="94"/>
    </location>
</feature>
<dbReference type="NCBIfam" id="NF002813">
    <property type="entry name" value="PRK02958.1"/>
    <property type="match status" value="1"/>
</dbReference>
<dbReference type="PANTHER" id="PTHR42982">
    <property type="entry name" value="SEC-INDEPENDENT PROTEIN TRANSLOCASE PROTEIN TATA"/>
    <property type="match status" value="1"/>
</dbReference>
<evidence type="ECO:0000313" key="11">
    <source>
        <dbReference type="EMBL" id="KRU21579.1"/>
    </source>
</evidence>
<evidence type="ECO:0000256" key="7">
    <source>
        <dbReference type="ARBA" id="ARBA00023010"/>
    </source>
</evidence>
<name>A0A0T6DNX9_9GAMM</name>
<dbReference type="AlphaFoldDB" id="A0A0T6DNX9"/>
<dbReference type="GeneID" id="35779424"/>
<dbReference type="Gene3D" id="1.20.5.3310">
    <property type="match status" value="1"/>
</dbReference>
<feature type="compositionally biased region" description="Polar residues" evidence="10">
    <location>
        <begin position="85"/>
        <end position="94"/>
    </location>
</feature>
<dbReference type="InterPro" id="IPR006312">
    <property type="entry name" value="TatA/E"/>
</dbReference>
<feature type="compositionally biased region" description="Polar residues" evidence="10">
    <location>
        <begin position="59"/>
        <end position="75"/>
    </location>
</feature>
<evidence type="ECO:0000256" key="2">
    <source>
        <dbReference type="ARBA" id="ARBA00022448"/>
    </source>
</evidence>
<gene>
    <name evidence="9" type="primary">tatA</name>
    <name evidence="11" type="ORF">AS194_11820</name>
</gene>
<keyword evidence="3 9" id="KW-1003">Cell membrane</keyword>
<keyword evidence="2 9" id="KW-0813">Transport</keyword>
<dbReference type="GO" id="GO:0008320">
    <property type="term" value="F:protein transmembrane transporter activity"/>
    <property type="evidence" value="ECO:0007669"/>
    <property type="project" value="UniProtKB-UniRule"/>
</dbReference>
<dbReference type="PANTHER" id="PTHR42982:SF1">
    <property type="entry name" value="SEC-INDEPENDENT PROTEIN TRANSLOCASE PROTEIN TATA"/>
    <property type="match status" value="1"/>
</dbReference>
<comment type="similarity">
    <text evidence="9">Belongs to the TatA/E family.</text>
</comment>
<dbReference type="EMBL" id="LNDJ01000106">
    <property type="protein sequence ID" value="KRU21579.1"/>
    <property type="molecule type" value="Genomic_DNA"/>
</dbReference>
<sequence>MGSFSITHWLILLVVVVVVFGTAKLKNAGKDLGGAVKGFKEAVKDEEPENARKNHVLSHENSTPAASNDLNTRVGNQADDMEISPISTDDQPKV</sequence>
<keyword evidence="12" id="KW-1185">Reference proteome</keyword>
<dbReference type="Pfam" id="PF02416">
    <property type="entry name" value="TatA_B_E"/>
    <property type="match status" value="1"/>
</dbReference>
<keyword evidence="5 9" id="KW-0653">Protein transport</keyword>
<comment type="caution">
    <text evidence="11">The sequence shown here is derived from an EMBL/GenBank/DDBJ whole genome shotgun (WGS) entry which is preliminary data.</text>
</comment>
<dbReference type="Proteomes" id="UP000051202">
    <property type="component" value="Unassembled WGS sequence"/>
</dbReference>
<evidence type="ECO:0000313" key="12">
    <source>
        <dbReference type="Proteomes" id="UP000051202"/>
    </source>
</evidence>
<keyword evidence="8 9" id="KW-0472">Membrane</keyword>
<evidence type="ECO:0000256" key="8">
    <source>
        <dbReference type="ARBA" id="ARBA00023136"/>
    </source>
</evidence>
<dbReference type="HAMAP" id="MF_00236">
    <property type="entry name" value="TatA_E"/>
    <property type="match status" value="1"/>
</dbReference>
<evidence type="ECO:0000256" key="9">
    <source>
        <dbReference type="HAMAP-Rule" id="MF_00236"/>
    </source>
</evidence>
<protein>
    <recommendedName>
        <fullName evidence="9">Sec-independent protein translocase protein TatA</fullName>
    </recommendedName>
</protein>
<feature type="transmembrane region" description="Helical" evidence="9">
    <location>
        <begin position="6"/>
        <end position="23"/>
    </location>
</feature>
<evidence type="ECO:0000256" key="4">
    <source>
        <dbReference type="ARBA" id="ARBA00022692"/>
    </source>
</evidence>
<dbReference type="GO" id="GO:0043953">
    <property type="term" value="P:protein transport by the Tat complex"/>
    <property type="evidence" value="ECO:0007669"/>
    <property type="project" value="UniProtKB-UniRule"/>
</dbReference>
<evidence type="ECO:0000256" key="10">
    <source>
        <dbReference type="SAM" id="MobiDB-lite"/>
    </source>
</evidence>